<name>A0A178IKL3_9BACT</name>
<comment type="subcellular location">
    <subcellularLocation>
        <location evidence="1">Membrane</location>
        <topology evidence="1">Single-pass membrane protein</topology>
    </subcellularLocation>
</comment>
<evidence type="ECO:0000256" key="7">
    <source>
        <dbReference type="SAM" id="Phobius"/>
    </source>
</evidence>
<dbReference type="Proteomes" id="UP000078486">
    <property type="component" value="Unassembled WGS sequence"/>
</dbReference>
<keyword evidence="9" id="KW-1185">Reference proteome</keyword>
<evidence type="ECO:0000313" key="9">
    <source>
        <dbReference type="Proteomes" id="UP000078486"/>
    </source>
</evidence>
<dbReference type="EMBL" id="LRRQ01000080">
    <property type="protein sequence ID" value="OAM89719.1"/>
    <property type="molecule type" value="Genomic_DNA"/>
</dbReference>
<dbReference type="AlphaFoldDB" id="A0A178IKL3"/>
<dbReference type="InterPro" id="IPR042217">
    <property type="entry name" value="T4SS_VirB10/TrbI"/>
</dbReference>
<dbReference type="Pfam" id="PF03743">
    <property type="entry name" value="TrbI"/>
    <property type="match status" value="1"/>
</dbReference>
<evidence type="ECO:0000256" key="6">
    <source>
        <dbReference type="SAM" id="MobiDB-lite"/>
    </source>
</evidence>
<sequence>MKTTLWTFLKSPSGNLVFFAGVIAIGGVMVFRSYARDRARAEQMSRIEETSPEVGRQSILRDGAPLKVPALFTPPKREEAPPEAESRPRAARERTGGQLGGKQVLPISLFTASGGAEASELSKTYAPYGRLIPCETVVTLESSRLETPVIGLVTEDVWHQGRLIIPAGAEVHGRASLDRSRERIAVAGKWVVVWRDGSPLNGTELVLSGIALDRQRDDVTGEFGLRDGSAGLVGQLIRSDNWQEVKLFASTFLAGMASGLQEMRNQNTAYGDVPVPVASGKNAALQGTADVLNLYARQIQEVIARDGFYVRVPAGKQFYLYVTETVDQAKGARGNVRNEEIWRNEHAKN</sequence>
<keyword evidence="3 7" id="KW-0812">Transmembrane</keyword>
<dbReference type="InterPro" id="IPR005498">
    <property type="entry name" value="T4SS_VirB10/TraB/TrbI"/>
</dbReference>
<protein>
    <recommendedName>
        <fullName evidence="10">TrbI/VirB10 family protein</fullName>
    </recommendedName>
</protein>
<evidence type="ECO:0000256" key="4">
    <source>
        <dbReference type="ARBA" id="ARBA00022989"/>
    </source>
</evidence>
<evidence type="ECO:0000256" key="2">
    <source>
        <dbReference type="ARBA" id="ARBA00010265"/>
    </source>
</evidence>
<proteinExistence type="inferred from homology"/>
<evidence type="ECO:0008006" key="10">
    <source>
        <dbReference type="Google" id="ProtNLM"/>
    </source>
</evidence>
<keyword evidence="5 7" id="KW-0472">Membrane</keyword>
<gene>
    <name evidence="8" type="ORF">AW736_11905</name>
</gene>
<feature type="transmembrane region" description="Helical" evidence="7">
    <location>
        <begin position="16"/>
        <end position="35"/>
    </location>
</feature>
<comment type="caution">
    <text evidence="8">The sequence shown here is derived from an EMBL/GenBank/DDBJ whole genome shotgun (WGS) entry which is preliminary data.</text>
</comment>
<comment type="similarity">
    <text evidence="2">Belongs to the TrbI/VirB10 family.</text>
</comment>
<dbReference type="GO" id="GO:0016020">
    <property type="term" value="C:membrane"/>
    <property type="evidence" value="ECO:0007669"/>
    <property type="project" value="UniProtKB-SubCell"/>
</dbReference>
<evidence type="ECO:0000313" key="8">
    <source>
        <dbReference type="EMBL" id="OAM89719.1"/>
    </source>
</evidence>
<evidence type="ECO:0000256" key="5">
    <source>
        <dbReference type="ARBA" id="ARBA00023136"/>
    </source>
</evidence>
<evidence type="ECO:0000256" key="3">
    <source>
        <dbReference type="ARBA" id="ARBA00022692"/>
    </source>
</evidence>
<reference evidence="8 9" key="1">
    <citation type="submission" date="2016-01" db="EMBL/GenBank/DDBJ databases">
        <title>High potential of lignocellulose degradation of a new Verrucomicrobia species.</title>
        <authorList>
            <person name="Wang Y."/>
            <person name="Shi Y."/>
            <person name="Qiu Z."/>
            <person name="Liu S."/>
            <person name="Yang H."/>
        </authorList>
    </citation>
    <scope>NUCLEOTIDE SEQUENCE [LARGE SCALE GENOMIC DNA]</scope>
    <source>
        <strain evidence="8 9">TSB47</strain>
    </source>
</reference>
<dbReference type="RefSeq" id="WP_068770458.1">
    <property type="nucleotide sequence ID" value="NZ_CP109796.1"/>
</dbReference>
<feature type="compositionally biased region" description="Basic and acidic residues" evidence="6">
    <location>
        <begin position="75"/>
        <end position="95"/>
    </location>
</feature>
<evidence type="ECO:0000256" key="1">
    <source>
        <dbReference type="ARBA" id="ARBA00004167"/>
    </source>
</evidence>
<dbReference type="Gene3D" id="2.40.128.260">
    <property type="entry name" value="Type IV secretion system, VirB10/TraB/TrbI"/>
    <property type="match status" value="1"/>
</dbReference>
<accession>A0A178IKL3</accession>
<dbReference type="STRING" id="1184151.AW736_11905"/>
<feature type="region of interest" description="Disordered" evidence="6">
    <location>
        <begin position="70"/>
        <end position="98"/>
    </location>
</feature>
<dbReference type="OrthoDB" id="187628at2"/>
<organism evidence="8 9">
    <name type="scientific">Termitidicoccus mucosus</name>
    <dbReference type="NCBI Taxonomy" id="1184151"/>
    <lineage>
        <taxon>Bacteria</taxon>
        <taxon>Pseudomonadati</taxon>
        <taxon>Verrucomicrobiota</taxon>
        <taxon>Opitutia</taxon>
        <taxon>Opitutales</taxon>
        <taxon>Opitutaceae</taxon>
        <taxon>Termitidicoccus</taxon>
    </lineage>
</organism>
<keyword evidence="4 7" id="KW-1133">Transmembrane helix</keyword>